<accession>A0A915U3G4</accession>
<organism evidence="1 2">
    <name type="scientific">Desulfolithobacter dissulfuricans</name>
    <dbReference type="NCBI Taxonomy" id="2795293"/>
    <lineage>
        <taxon>Bacteria</taxon>
        <taxon>Pseudomonadati</taxon>
        <taxon>Thermodesulfobacteriota</taxon>
        <taxon>Desulfobulbia</taxon>
        <taxon>Desulfobulbales</taxon>
        <taxon>Desulfobulbaceae</taxon>
        <taxon>Desulfolithobacter</taxon>
    </lineage>
</organism>
<dbReference type="Proteomes" id="UP001063350">
    <property type="component" value="Chromosome"/>
</dbReference>
<dbReference type="AlphaFoldDB" id="A0A915U3G4"/>
<dbReference type="KEGG" id="ddu:GF1_29750"/>
<protein>
    <recommendedName>
        <fullName evidence="3">DUF3795 domain-containing protein</fullName>
    </recommendedName>
</protein>
<proteinExistence type="predicted"/>
<evidence type="ECO:0000313" key="2">
    <source>
        <dbReference type="Proteomes" id="UP001063350"/>
    </source>
</evidence>
<sequence>MIAYCGLDCSRCETYRATRDDDEKTRAEIAAKWSVRYQCELTVDDINCTGCKEEGVKFSFCGQCPVRACCRDRDLDHCALCPDYICEKLQRFIDQAPTVGRALEKLRQKNKNR</sequence>
<dbReference type="RefSeq" id="WP_267927326.1">
    <property type="nucleotide sequence ID" value="NZ_AP024233.1"/>
</dbReference>
<dbReference type="Pfam" id="PF12675">
    <property type="entry name" value="DUF3795"/>
    <property type="match status" value="1"/>
</dbReference>
<dbReference type="InterPro" id="IPR024227">
    <property type="entry name" value="DUF3795"/>
</dbReference>
<reference evidence="1" key="1">
    <citation type="submission" date="2020-12" db="EMBL/GenBank/DDBJ databases">
        <title>Desulfobium dissulfuricans gen. nov., sp. nov., a novel mesophilic, sulfate-reducing bacterium isolated from a deep-sea hydrothermal vent.</title>
        <authorList>
            <person name="Hashimoto Y."/>
            <person name="Tame A."/>
            <person name="Sawayama S."/>
            <person name="Miyazaki J."/>
            <person name="Takai K."/>
            <person name="Nakagawa S."/>
        </authorList>
    </citation>
    <scope>NUCLEOTIDE SEQUENCE</scope>
    <source>
        <strain evidence="1">GF1</strain>
    </source>
</reference>
<dbReference type="EMBL" id="AP024233">
    <property type="protein sequence ID" value="BCO10599.1"/>
    <property type="molecule type" value="Genomic_DNA"/>
</dbReference>
<keyword evidence="2" id="KW-1185">Reference proteome</keyword>
<evidence type="ECO:0000313" key="1">
    <source>
        <dbReference type="EMBL" id="BCO10599.1"/>
    </source>
</evidence>
<gene>
    <name evidence="1" type="ORF">GF1_29750</name>
</gene>
<name>A0A915U3G4_9BACT</name>
<evidence type="ECO:0008006" key="3">
    <source>
        <dbReference type="Google" id="ProtNLM"/>
    </source>
</evidence>